<feature type="region of interest" description="Disordered" evidence="1">
    <location>
        <begin position="81"/>
        <end position="105"/>
    </location>
</feature>
<feature type="compositionally biased region" description="Polar residues" evidence="1">
    <location>
        <begin position="26"/>
        <end position="35"/>
    </location>
</feature>
<feature type="region of interest" description="Disordered" evidence="1">
    <location>
        <begin position="190"/>
        <end position="261"/>
    </location>
</feature>
<evidence type="ECO:0000313" key="3">
    <source>
        <dbReference type="Proteomes" id="UP000054359"/>
    </source>
</evidence>
<feature type="compositionally biased region" description="Low complexity" evidence="1">
    <location>
        <begin position="408"/>
        <end position="440"/>
    </location>
</feature>
<feature type="compositionally biased region" description="Low complexity" evidence="1">
    <location>
        <begin position="471"/>
        <end position="527"/>
    </location>
</feature>
<feature type="compositionally biased region" description="Low complexity" evidence="1">
    <location>
        <begin position="361"/>
        <end position="382"/>
    </location>
</feature>
<accession>A0A087TDN2</accession>
<name>A0A087TDN2_STEMI</name>
<organism evidence="2 3">
    <name type="scientific">Stegodyphus mimosarum</name>
    <name type="common">African social velvet spider</name>
    <dbReference type="NCBI Taxonomy" id="407821"/>
    <lineage>
        <taxon>Eukaryota</taxon>
        <taxon>Metazoa</taxon>
        <taxon>Ecdysozoa</taxon>
        <taxon>Arthropoda</taxon>
        <taxon>Chelicerata</taxon>
        <taxon>Arachnida</taxon>
        <taxon>Araneae</taxon>
        <taxon>Araneomorphae</taxon>
        <taxon>Entelegynae</taxon>
        <taxon>Eresoidea</taxon>
        <taxon>Eresidae</taxon>
        <taxon>Stegodyphus</taxon>
    </lineage>
</organism>
<protein>
    <submittedName>
        <fullName evidence="2">Uncharacterized protein</fullName>
    </submittedName>
</protein>
<dbReference type="OrthoDB" id="6437898at2759"/>
<keyword evidence="3" id="KW-1185">Reference proteome</keyword>
<dbReference type="Proteomes" id="UP000054359">
    <property type="component" value="Unassembled WGS sequence"/>
</dbReference>
<dbReference type="AlphaFoldDB" id="A0A087TDN2"/>
<feature type="compositionally biased region" description="Basic and acidic residues" evidence="1">
    <location>
        <begin position="460"/>
        <end position="470"/>
    </location>
</feature>
<feature type="non-terminal residue" evidence="2">
    <location>
        <position position="634"/>
    </location>
</feature>
<feature type="compositionally biased region" description="Acidic residues" evidence="1">
    <location>
        <begin position="579"/>
        <end position="600"/>
    </location>
</feature>
<gene>
    <name evidence="2" type="ORF">X975_20362</name>
</gene>
<dbReference type="EMBL" id="KK114746">
    <property type="protein sequence ID" value="KFM63221.1"/>
    <property type="molecule type" value="Genomic_DNA"/>
</dbReference>
<feature type="compositionally biased region" description="Basic and acidic residues" evidence="1">
    <location>
        <begin position="191"/>
        <end position="203"/>
    </location>
</feature>
<evidence type="ECO:0000256" key="1">
    <source>
        <dbReference type="SAM" id="MobiDB-lite"/>
    </source>
</evidence>
<evidence type="ECO:0000313" key="2">
    <source>
        <dbReference type="EMBL" id="KFM63221.1"/>
    </source>
</evidence>
<dbReference type="OMA" id="QNRFEPK"/>
<feature type="compositionally biased region" description="Basic residues" evidence="1">
    <location>
        <begin position="385"/>
        <end position="398"/>
    </location>
</feature>
<feature type="region of interest" description="Disordered" evidence="1">
    <location>
        <begin position="1"/>
        <end position="54"/>
    </location>
</feature>
<reference evidence="2 3" key="1">
    <citation type="submission" date="2013-11" db="EMBL/GenBank/DDBJ databases">
        <title>Genome sequencing of Stegodyphus mimosarum.</title>
        <authorList>
            <person name="Bechsgaard J."/>
        </authorList>
    </citation>
    <scope>NUCLEOTIDE SEQUENCE [LARGE SCALE GENOMIC DNA]</scope>
</reference>
<sequence>MRSNEYHSPLNAAPSHYTANAPVGQPANQHSTSQGYVLPNQPPPPSYSVQYTPPVNSQQSFSIYQQPSANLQHIPQSASLATSYSVHQQPSHQQNSPRQILSDTSGLPLSTAERTYSTHSKVVGSSHVPVQAIHKAPASEIQSDKETLAKEKDNKNDEYVVYYYYYYDNDTTPNNNLTLNFDDIPSLEAYDNDKNAKEPEKSASARTLAANVNSIPPIAVEPKKETIQGETSSSQPRSASGSDREAYIRADRPNDPLEETVVQPLKPVSNVFRYGSNEVPRFPVLPNFIISEATTTTKSGESITVNPLISEFTTIQAAQLSSQLPDVKSNEETEDDDVNNVLDNNTALKSNDDKIQEEEPQTTTTTTTEPTTTTEITTTTTTEKPRRRPSIGGGRRRFNPTSSANKNRSPTRSSSSTSTTTTTTTTAASPPTRRSFGGNRLRPRPPIGGNRPRTNSRTTEASDDKTESRAQESTTASTTASRSRFTSASPRRFQSSRSRSQTSSTTSTTRSPTSPSTRSRPTSRPRPNLITRNRPPRPGFLRPRPGSEPEEPETTTPAVEPTEEETSPSGANEEASSTDNDENGTDEDDETSEGETEEPTTTEGNRFSALFRPRNRNALGNRPRPVIGSRPSRS</sequence>
<feature type="compositionally biased region" description="Basic and acidic residues" evidence="1">
    <location>
        <begin position="242"/>
        <end position="255"/>
    </location>
</feature>
<proteinExistence type="predicted"/>
<feature type="region of interest" description="Disordered" evidence="1">
    <location>
        <begin position="323"/>
        <end position="634"/>
    </location>
</feature>
<feature type="compositionally biased region" description="Polar residues" evidence="1">
    <location>
        <begin position="228"/>
        <end position="241"/>
    </location>
</feature>